<feature type="transmembrane region" description="Helical" evidence="1">
    <location>
        <begin position="51"/>
        <end position="69"/>
    </location>
</feature>
<keyword evidence="1" id="KW-0812">Transmembrane</keyword>
<proteinExistence type="predicted"/>
<dbReference type="EMBL" id="CP077074">
    <property type="protein sequence ID" value="QXH43076.1"/>
    <property type="molecule type" value="Genomic_DNA"/>
</dbReference>
<evidence type="ECO:0000313" key="3">
    <source>
        <dbReference type="Proteomes" id="UP000693952"/>
    </source>
</evidence>
<evidence type="ECO:0000256" key="1">
    <source>
        <dbReference type="SAM" id="Phobius"/>
    </source>
</evidence>
<accession>A0ABX8MY76</accession>
<keyword evidence="1" id="KW-0472">Membrane</keyword>
<keyword evidence="1" id="KW-1133">Transmembrane helix</keyword>
<sequence length="70" mass="7745">MSKIEVDASSGMMLTSQSLNQDLVRQLNALATEEHTSSDCWRPARPMIVESTVWILIAAILWLGTLMIVA</sequence>
<organism evidence="2 3">
    <name type="scientific">Pseudomonas sessilinigenes</name>
    <dbReference type="NCBI Taxonomy" id="658629"/>
    <lineage>
        <taxon>Bacteria</taxon>
        <taxon>Pseudomonadati</taxon>
        <taxon>Pseudomonadota</taxon>
        <taxon>Gammaproteobacteria</taxon>
        <taxon>Pseudomonadales</taxon>
        <taxon>Pseudomonadaceae</taxon>
        <taxon>Pseudomonas</taxon>
    </lineage>
</organism>
<protein>
    <submittedName>
        <fullName evidence="2">Uncharacterized protein</fullName>
    </submittedName>
</protein>
<dbReference type="Proteomes" id="UP000693952">
    <property type="component" value="Chromosome"/>
</dbReference>
<name>A0ABX8MY76_9PSED</name>
<evidence type="ECO:0000313" key="2">
    <source>
        <dbReference type="EMBL" id="QXH43076.1"/>
    </source>
</evidence>
<gene>
    <name evidence="2" type="ORF">KSS89_12930</name>
</gene>
<reference evidence="2" key="1">
    <citation type="submission" date="2021-06" db="EMBL/GenBank/DDBJ databases">
        <title>Updating the genus Pseudomonas: Description of 43 new species and partition of the Pseudomonas putida group.</title>
        <authorList>
            <person name="Girard L."/>
            <person name="Lood C."/>
            <person name="Vandamme P."/>
            <person name="Rokni-Zadeh H."/>
            <person name="van Noort V."/>
            <person name="Hofte M."/>
            <person name="Lavigne R."/>
            <person name="De Mot R."/>
        </authorList>
    </citation>
    <scope>NUCLEOTIDE SEQUENCE</scope>
    <source>
        <strain evidence="2">CMR12a</strain>
    </source>
</reference>
<dbReference type="RefSeq" id="WP_068584509.1">
    <property type="nucleotide sequence ID" value="NZ_CP027706.1"/>
</dbReference>
<keyword evidence="3" id="KW-1185">Reference proteome</keyword>